<feature type="region of interest" description="Disordered" evidence="1">
    <location>
        <begin position="1"/>
        <end position="28"/>
    </location>
</feature>
<proteinExistence type="predicted"/>
<reference evidence="2" key="1">
    <citation type="submission" date="2019-08" db="EMBL/GenBank/DDBJ databases">
        <authorList>
            <person name="Kucharzyk K."/>
            <person name="Murdoch R.W."/>
            <person name="Higgins S."/>
            <person name="Loffler F."/>
        </authorList>
    </citation>
    <scope>NUCLEOTIDE SEQUENCE</scope>
</reference>
<evidence type="ECO:0000313" key="2">
    <source>
        <dbReference type="EMBL" id="MPN36893.1"/>
    </source>
</evidence>
<dbReference type="AlphaFoldDB" id="A0A645HN70"/>
<comment type="caution">
    <text evidence="2">The sequence shown here is derived from an EMBL/GenBank/DDBJ whole genome shotgun (WGS) entry which is preliminary data.</text>
</comment>
<sequence>MEAMRIDQPVERGKIASAHTHGPQRRERRVAQLLPRTQREGHVRSILAAVHQAGHLPRRG</sequence>
<evidence type="ECO:0000256" key="1">
    <source>
        <dbReference type="SAM" id="MobiDB-lite"/>
    </source>
</evidence>
<name>A0A645HN70_9ZZZZ</name>
<organism evidence="2">
    <name type="scientific">bioreactor metagenome</name>
    <dbReference type="NCBI Taxonomy" id="1076179"/>
    <lineage>
        <taxon>unclassified sequences</taxon>
        <taxon>metagenomes</taxon>
        <taxon>ecological metagenomes</taxon>
    </lineage>
</organism>
<accession>A0A645HN70</accession>
<dbReference type="EMBL" id="VSSQ01091286">
    <property type="protein sequence ID" value="MPN36893.1"/>
    <property type="molecule type" value="Genomic_DNA"/>
</dbReference>
<feature type="compositionally biased region" description="Basic and acidic residues" evidence="1">
    <location>
        <begin position="1"/>
        <end position="14"/>
    </location>
</feature>
<gene>
    <name evidence="2" type="ORF">SDC9_184405</name>
</gene>
<protein>
    <submittedName>
        <fullName evidence="2">Uncharacterized protein</fullName>
    </submittedName>
</protein>